<dbReference type="GO" id="GO:0005344">
    <property type="term" value="F:oxygen carrier activity"/>
    <property type="evidence" value="ECO:0007669"/>
    <property type="project" value="UniProtKB-KW"/>
</dbReference>
<evidence type="ECO:0000256" key="1">
    <source>
        <dbReference type="ARBA" id="ARBA00010587"/>
    </source>
</evidence>
<dbReference type="SUPFAM" id="SSF47188">
    <property type="entry name" value="Hemerythrin-like"/>
    <property type="match status" value="1"/>
</dbReference>
<feature type="domain" description="Hemerythrin-like" evidence="5">
    <location>
        <begin position="9"/>
        <end position="95"/>
    </location>
</feature>
<dbReference type="EMBL" id="AP018694">
    <property type="protein sequence ID" value="BBE20752.1"/>
    <property type="molecule type" value="Genomic_DNA"/>
</dbReference>
<comment type="similarity">
    <text evidence="1">Belongs to the hemerythrin family.</text>
</comment>
<dbReference type="CDD" id="cd12107">
    <property type="entry name" value="Hemerythrin"/>
    <property type="match status" value="1"/>
</dbReference>
<organism evidence="6 7">
    <name type="scientific">Aquipluma nitroreducens</name>
    <dbReference type="NCBI Taxonomy" id="2010828"/>
    <lineage>
        <taxon>Bacteria</taxon>
        <taxon>Pseudomonadati</taxon>
        <taxon>Bacteroidota</taxon>
        <taxon>Bacteroidia</taxon>
        <taxon>Marinilabiliales</taxon>
        <taxon>Prolixibacteraceae</taxon>
        <taxon>Aquipluma</taxon>
    </lineage>
</organism>
<dbReference type="InterPro" id="IPR016131">
    <property type="entry name" value="Haemerythrin_Fe_BS"/>
</dbReference>
<dbReference type="InterPro" id="IPR012312">
    <property type="entry name" value="Hemerythrin-like"/>
</dbReference>
<evidence type="ECO:0000256" key="3">
    <source>
        <dbReference type="ARBA" id="ARBA00022723"/>
    </source>
</evidence>
<evidence type="ECO:0000313" key="7">
    <source>
        <dbReference type="Proteomes" id="UP001193389"/>
    </source>
</evidence>
<reference evidence="6" key="1">
    <citation type="journal article" date="2020" name="Int. J. Syst. Evol. Microbiol.">
        <title>Aquipluma nitroreducens gen. nov. sp. nov., a novel facultatively anaerobic bacterium isolated from a freshwater lake.</title>
        <authorList>
            <person name="Watanabe M."/>
            <person name="Kojima H."/>
            <person name="Fukui M."/>
        </authorList>
    </citation>
    <scope>NUCLEOTIDE SEQUENCE</scope>
    <source>
        <strain evidence="6">MeG22</strain>
    </source>
</reference>
<protein>
    <submittedName>
        <fullName evidence="6">Methyl-accepting chemotaxis protein</fullName>
    </submittedName>
</protein>
<evidence type="ECO:0000256" key="4">
    <source>
        <dbReference type="ARBA" id="ARBA00023004"/>
    </source>
</evidence>
<accession>A0A5K7SGJ6</accession>
<dbReference type="InterPro" id="IPR012827">
    <property type="entry name" value="Hemerythrin_metal-bd"/>
</dbReference>
<dbReference type="Proteomes" id="UP001193389">
    <property type="component" value="Chromosome"/>
</dbReference>
<keyword evidence="2" id="KW-0561">Oxygen transport</keyword>
<dbReference type="AlphaFoldDB" id="A0A5K7SGJ6"/>
<dbReference type="PANTHER" id="PTHR37164">
    <property type="entry name" value="BACTERIOHEMERYTHRIN"/>
    <property type="match status" value="1"/>
</dbReference>
<dbReference type="Gene3D" id="1.20.120.50">
    <property type="entry name" value="Hemerythrin-like"/>
    <property type="match status" value="1"/>
</dbReference>
<evidence type="ECO:0000313" key="6">
    <source>
        <dbReference type="EMBL" id="BBE20752.1"/>
    </source>
</evidence>
<sequence length="105" mass="12575">MLEAMKQGQANAIITQTISEIERYAITHFQKEEFFFQRFNFQGSAEHIKEHQDFREKVSSFKAELRTGEVTLTIELLYFLKDWIDHHILDIDKQYSECFRQNGLK</sequence>
<dbReference type="NCBIfam" id="TIGR02481">
    <property type="entry name" value="hemeryth_dom"/>
    <property type="match status" value="1"/>
</dbReference>
<dbReference type="InterPro" id="IPR035938">
    <property type="entry name" value="Hemerythrin-like_sf"/>
</dbReference>
<dbReference type="KEGG" id="anf:AQPE_4946"/>
<dbReference type="Pfam" id="PF01814">
    <property type="entry name" value="Hemerythrin"/>
    <property type="match status" value="1"/>
</dbReference>
<gene>
    <name evidence="6" type="ORF">AQPE_4946</name>
</gene>
<evidence type="ECO:0000259" key="5">
    <source>
        <dbReference type="Pfam" id="PF01814"/>
    </source>
</evidence>
<dbReference type="PROSITE" id="PS00550">
    <property type="entry name" value="HEMERYTHRINS"/>
    <property type="match status" value="1"/>
</dbReference>
<keyword evidence="7" id="KW-1185">Reference proteome</keyword>
<dbReference type="GO" id="GO:0046872">
    <property type="term" value="F:metal ion binding"/>
    <property type="evidence" value="ECO:0007669"/>
    <property type="project" value="UniProtKB-KW"/>
</dbReference>
<name>A0A5K7SGJ6_9BACT</name>
<keyword evidence="2" id="KW-0813">Transport</keyword>
<dbReference type="InterPro" id="IPR050669">
    <property type="entry name" value="Hemerythrin"/>
</dbReference>
<evidence type="ECO:0000256" key="2">
    <source>
        <dbReference type="ARBA" id="ARBA00022621"/>
    </source>
</evidence>
<keyword evidence="4" id="KW-0408">Iron</keyword>
<proteinExistence type="inferred from homology"/>
<dbReference type="NCBIfam" id="NF033749">
    <property type="entry name" value="bact_hemeryth"/>
    <property type="match status" value="1"/>
</dbReference>
<dbReference type="PANTHER" id="PTHR37164:SF1">
    <property type="entry name" value="BACTERIOHEMERYTHRIN"/>
    <property type="match status" value="1"/>
</dbReference>
<keyword evidence="3" id="KW-0479">Metal-binding</keyword>